<organism evidence="1 2">
    <name type="scientific">Gloeothece verrucosa (strain PCC 7822)</name>
    <name type="common">Cyanothece sp. (strain PCC 7822)</name>
    <dbReference type="NCBI Taxonomy" id="497965"/>
    <lineage>
        <taxon>Bacteria</taxon>
        <taxon>Bacillati</taxon>
        <taxon>Cyanobacteriota</taxon>
        <taxon>Cyanophyceae</taxon>
        <taxon>Oscillatoriophycideae</taxon>
        <taxon>Chroococcales</taxon>
        <taxon>Aphanothecaceae</taxon>
        <taxon>Gloeothece</taxon>
        <taxon>Gloeothece verrucosa</taxon>
    </lineage>
</organism>
<evidence type="ECO:0000313" key="1">
    <source>
        <dbReference type="EMBL" id="ADN18369.1"/>
    </source>
</evidence>
<reference evidence="2" key="1">
    <citation type="journal article" date="2011" name="MBio">
        <title>Novel metabolic attributes of the genus Cyanothece, comprising a group of unicellular nitrogen-fixing Cyanobacteria.</title>
        <authorList>
            <person name="Bandyopadhyay A."/>
            <person name="Elvitigala T."/>
            <person name="Welsh E."/>
            <person name="Stockel J."/>
            <person name="Liberton M."/>
            <person name="Min H."/>
            <person name="Sherman L.A."/>
            <person name="Pakrasi H.B."/>
        </authorList>
    </citation>
    <scope>NUCLEOTIDE SEQUENCE [LARGE SCALE GENOMIC DNA]</scope>
    <source>
        <strain evidence="2">PCC 7822</strain>
        <plasmid evidence="2">Cy782202</plasmid>
    </source>
</reference>
<dbReference type="RefSeq" id="WP_013335111.1">
    <property type="nucleotide sequence ID" value="NC_014534.1"/>
</dbReference>
<gene>
    <name evidence="1" type="ordered locus">Cyan7822_6617</name>
</gene>
<accession>E0UN39</accession>
<protein>
    <submittedName>
        <fullName evidence="1">Uncharacterized protein</fullName>
    </submittedName>
</protein>
<dbReference type="AlphaFoldDB" id="E0UN39"/>
<dbReference type="EMBL" id="CP002200">
    <property type="protein sequence ID" value="ADN18369.1"/>
    <property type="molecule type" value="Genomic_DNA"/>
</dbReference>
<keyword evidence="1" id="KW-0614">Plasmid</keyword>
<name>E0UN39_GLOV7</name>
<keyword evidence="2" id="KW-1185">Reference proteome</keyword>
<dbReference type="KEGG" id="cyj:Cyan7822_6617"/>
<evidence type="ECO:0000313" key="2">
    <source>
        <dbReference type="Proteomes" id="UP000008206"/>
    </source>
</evidence>
<geneLocation type="plasmid" evidence="1 2">
    <name>Cy782202</name>
</geneLocation>
<proteinExistence type="predicted"/>
<sequence>MTTTDAVFKQLLIQAAAEKQLLPFTEKLATMLALKIKTEMPHLTDVECGENAKQILLELLKEIK</sequence>
<dbReference type="HOGENOM" id="CLU_2768914_0_0_3"/>
<dbReference type="Proteomes" id="UP000008206">
    <property type="component" value="Plasmid Cy782202"/>
</dbReference>